<feature type="chain" id="PRO_5001948397" description="PEP motif anchor domain protein" evidence="1">
    <location>
        <begin position="24"/>
        <end position="205"/>
    </location>
</feature>
<evidence type="ECO:0000313" key="2">
    <source>
        <dbReference type="EMBL" id="KGJ86482.1"/>
    </source>
</evidence>
<keyword evidence="1" id="KW-0732">Signal</keyword>
<dbReference type="PATRIC" id="fig|28229.3.peg.4700"/>
<dbReference type="EMBL" id="JQEC01000075">
    <property type="protein sequence ID" value="KGJ86482.1"/>
    <property type="molecule type" value="Genomic_DNA"/>
</dbReference>
<feature type="signal peptide" evidence="1">
    <location>
        <begin position="1"/>
        <end position="23"/>
    </location>
</feature>
<dbReference type="Proteomes" id="UP000029868">
    <property type="component" value="Unassembled WGS sequence"/>
</dbReference>
<evidence type="ECO:0008006" key="4">
    <source>
        <dbReference type="Google" id="ProtNLM"/>
    </source>
</evidence>
<reference evidence="2 3" key="1">
    <citation type="submission" date="2014-08" db="EMBL/GenBank/DDBJ databases">
        <title>Genomic and Phenotypic Diversity of Colwellia psychrerythraea strains from Disparate Marine Basins.</title>
        <authorList>
            <person name="Techtmann S.M."/>
            <person name="Stelling S.C."/>
            <person name="Utturkar S.M."/>
            <person name="Alshibli N."/>
            <person name="Harris A."/>
            <person name="Brown S.D."/>
            <person name="Hazen T.C."/>
        </authorList>
    </citation>
    <scope>NUCLEOTIDE SEQUENCE [LARGE SCALE GENOMIC DNA]</scope>
    <source>
        <strain evidence="2 3">GAB14E</strain>
    </source>
</reference>
<protein>
    <recommendedName>
        <fullName evidence="4">PEP motif anchor domain protein</fullName>
    </recommendedName>
</protein>
<dbReference type="AlphaFoldDB" id="A0A099K8R6"/>
<gene>
    <name evidence="2" type="ORF">GAB14E_0755</name>
</gene>
<comment type="caution">
    <text evidence="2">The sequence shown here is derived from an EMBL/GenBank/DDBJ whole genome shotgun (WGS) entry which is preliminary data.</text>
</comment>
<sequence>MNIKMLKSTITGLAFLISGVANSGVIYDFDLVYDGSTFSFENNVSWHNLNFNVGDSLDITLKADQGDHWQWLLGSNERYAWIRDSCNSNTGLSEWEFSNNSSIVGSGSQNTSQGCIHFGPNTLNLANGTLFDQYQFNYTYTSGPNTVLSTQDILNNSPWGWTFNDGVRFQYVDANINEISEPLPLTILALGIIALASRRYKTQSN</sequence>
<name>A0A099K8R6_COLPS</name>
<evidence type="ECO:0000256" key="1">
    <source>
        <dbReference type="SAM" id="SignalP"/>
    </source>
</evidence>
<accession>A0A099K8R6</accession>
<organism evidence="2 3">
    <name type="scientific">Colwellia psychrerythraea</name>
    <name type="common">Vibrio psychroerythus</name>
    <dbReference type="NCBI Taxonomy" id="28229"/>
    <lineage>
        <taxon>Bacteria</taxon>
        <taxon>Pseudomonadati</taxon>
        <taxon>Pseudomonadota</taxon>
        <taxon>Gammaproteobacteria</taxon>
        <taxon>Alteromonadales</taxon>
        <taxon>Colwelliaceae</taxon>
        <taxon>Colwellia</taxon>
    </lineage>
</organism>
<dbReference type="RefSeq" id="WP_033084618.1">
    <property type="nucleotide sequence ID" value="NZ_JQEC01000075.1"/>
</dbReference>
<evidence type="ECO:0000313" key="3">
    <source>
        <dbReference type="Proteomes" id="UP000029868"/>
    </source>
</evidence>
<proteinExistence type="predicted"/>